<dbReference type="CDD" id="cd02440">
    <property type="entry name" value="AdoMet_MTases"/>
    <property type="match status" value="1"/>
</dbReference>
<dbReference type="SUPFAM" id="SSF53335">
    <property type="entry name" value="S-adenosyl-L-methionine-dependent methyltransferases"/>
    <property type="match status" value="1"/>
</dbReference>
<dbReference type="OrthoDB" id="9764961at2"/>
<name>A0A1R4IWX0_9ACTN</name>
<dbReference type="Pfam" id="PF05175">
    <property type="entry name" value="MTS"/>
    <property type="match status" value="1"/>
</dbReference>
<dbReference type="PANTHER" id="PTHR47816:SF4">
    <property type="entry name" value="RIBOSOMAL RNA SMALL SUBUNIT METHYLTRANSFERASE C"/>
    <property type="match status" value="1"/>
</dbReference>
<keyword evidence="2" id="KW-0808">Transferase</keyword>
<dbReference type="GO" id="GO:0032259">
    <property type="term" value="P:methylation"/>
    <property type="evidence" value="ECO:0007669"/>
    <property type="project" value="UniProtKB-KW"/>
</dbReference>
<proteinExistence type="predicted"/>
<feature type="domain" description="Methyltransferase small" evidence="3">
    <location>
        <begin position="26"/>
        <end position="192"/>
    </location>
</feature>
<gene>
    <name evidence="4" type="ORF">FM114_04105</name>
</gene>
<reference evidence="4 5" key="1">
    <citation type="submission" date="2017-02" db="EMBL/GenBank/DDBJ databases">
        <authorList>
            <person name="Peterson S.W."/>
        </authorList>
    </citation>
    <scope>NUCLEOTIDE SEQUENCE [LARGE SCALE GENOMIC DNA]</scope>
    <source>
        <strain evidence="4 5">LSP_Lj1</strain>
    </source>
</reference>
<dbReference type="Proteomes" id="UP000188342">
    <property type="component" value="Unassembled WGS sequence"/>
</dbReference>
<accession>A0A1R4IWX0</accession>
<keyword evidence="1" id="KW-0489">Methyltransferase</keyword>
<evidence type="ECO:0000256" key="2">
    <source>
        <dbReference type="ARBA" id="ARBA00022679"/>
    </source>
</evidence>
<evidence type="ECO:0000256" key="1">
    <source>
        <dbReference type="ARBA" id="ARBA00022603"/>
    </source>
</evidence>
<dbReference type="GO" id="GO:0008757">
    <property type="term" value="F:S-adenosylmethionine-dependent methyltransferase activity"/>
    <property type="evidence" value="ECO:0007669"/>
    <property type="project" value="InterPro"/>
</dbReference>
<dbReference type="PANTHER" id="PTHR47816">
    <property type="entry name" value="RIBOSOMAL RNA SMALL SUBUNIT METHYLTRANSFERASE C"/>
    <property type="match status" value="1"/>
</dbReference>
<dbReference type="EMBL" id="FUKQ01000012">
    <property type="protein sequence ID" value="SJN24055.1"/>
    <property type="molecule type" value="Genomic_DNA"/>
</dbReference>
<dbReference type="InterPro" id="IPR046977">
    <property type="entry name" value="RsmC/RlmG"/>
</dbReference>
<dbReference type="InterPro" id="IPR007848">
    <property type="entry name" value="Small_mtfrase_dom"/>
</dbReference>
<dbReference type="AlphaFoldDB" id="A0A1R4IWX0"/>
<organism evidence="4 5">
    <name type="scientific">Luteococcus japonicus LSP_Lj1</name>
    <dbReference type="NCBI Taxonomy" id="1255658"/>
    <lineage>
        <taxon>Bacteria</taxon>
        <taxon>Bacillati</taxon>
        <taxon>Actinomycetota</taxon>
        <taxon>Actinomycetes</taxon>
        <taxon>Propionibacteriales</taxon>
        <taxon>Propionibacteriaceae</taxon>
        <taxon>Luteococcus</taxon>
    </lineage>
</organism>
<evidence type="ECO:0000259" key="3">
    <source>
        <dbReference type="Pfam" id="PF05175"/>
    </source>
</evidence>
<sequence>MSHYFTTPDGPEKRREIRATIWGHEHTFITANGVFSSSRLDPATKIMLDEVHPPADGGRLLDLGCGYGPITVALSVACPTSTIDAVDVNERALALTADNARCVGAADRVRAITPEQAEPTVRYDEIWSNPPIRIGKPALHELLLTWLPRLADGGRAVMVVGKNLGADSLARWLTEQGYRCERLTSSKGFRVLEVRPGAPVQ</sequence>
<keyword evidence="5" id="KW-1185">Reference proteome</keyword>
<dbReference type="STRING" id="1255658.FM114_04105"/>
<dbReference type="InterPro" id="IPR029063">
    <property type="entry name" value="SAM-dependent_MTases_sf"/>
</dbReference>
<dbReference type="Gene3D" id="3.40.50.150">
    <property type="entry name" value="Vaccinia Virus protein VP39"/>
    <property type="match status" value="1"/>
</dbReference>
<evidence type="ECO:0000313" key="5">
    <source>
        <dbReference type="Proteomes" id="UP000188342"/>
    </source>
</evidence>
<protein>
    <recommendedName>
        <fullName evidence="3">Methyltransferase small domain-containing protein</fullName>
    </recommendedName>
</protein>
<dbReference type="RefSeq" id="WP_094763914.1">
    <property type="nucleotide sequence ID" value="NZ_FUKQ01000012.1"/>
</dbReference>
<evidence type="ECO:0000313" key="4">
    <source>
        <dbReference type="EMBL" id="SJN24055.1"/>
    </source>
</evidence>